<protein>
    <submittedName>
        <fullName evidence="1">Enzyme</fullName>
        <ecNumber evidence="1">3.1.-.-</ecNumber>
    </submittedName>
</protein>
<keyword evidence="2" id="KW-1185">Reference proteome</keyword>
<proteinExistence type="predicted"/>
<reference evidence="1 2" key="1">
    <citation type="submission" date="2021-10" db="EMBL/GenBank/DDBJ databases">
        <authorList>
            <person name="Koch H."/>
        </authorList>
    </citation>
    <scope>NUCLEOTIDE SEQUENCE [LARGE SCALE GENOMIC DNA]</scope>
    <source>
        <strain evidence="1">6680</strain>
    </source>
</reference>
<organism evidence="1 2">
    <name type="scientific">Candidatus Nitrotoga arctica</name>
    <dbReference type="NCBI Taxonomy" id="453162"/>
    <lineage>
        <taxon>Bacteria</taxon>
        <taxon>Pseudomonadati</taxon>
        <taxon>Pseudomonadota</taxon>
        <taxon>Betaproteobacteria</taxon>
        <taxon>Nitrosomonadales</taxon>
        <taxon>Gallionellaceae</taxon>
        <taxon>Candidatus Nitrotoga</taxon>
    </lineage>
</organism>
<dbReference type="InterPro" id="IPR018669">
    <property type="entry name" value="Toxin_HigB"/>
</dbReference>
<keyword evidence="1" id="KW-0378">Hydrolase</keyword>
<sequence length="87" mass="9875">MRLIGREKIHHLKGAGEQIDKWALNWTSEVMSAHWKLPVDVITQFPKASVKDDVFFIFPVGGNKWTIHVLVAFSQGIALITDLKANY</sequence>
<dbReference type="EMBL" id="OU912926">
    <property type="protein sequence ID" value="CAG9932743.1"/>
    <property type="molecule type" value="Genomic_DNA"/>
</dbReference>
<evidence type="ECO:0000313" key="1">
    <source>
        <dbReference type="EMBL" id="CAG9932743.1"/>
    </source>
</evidence>
<dbReference type="EC" id="3.1.-.-" evidence="1"/>
<name>A0ABM8YYT6_9PROT</name>
<dbReference type="Pfam" id="PF09907">
    <property type="entry name" value="HigB_toxin"/>
    <property type="match status" value="1"/>
</dbReference>
<dbReference type="Proteomes" id="UP000839052">
    <property type="component" value="Chromosome"/>
</dbReference>
<dbReference type="RefSeq" id="WP_239796633.1">
    <property type="nucleotide sequence ID" value="NZ_OU912926.1"/>
</dbReference>
<dbReference type="GO" id="GO:0016787">
    <property type="term" value="F:hydrolase activity"/>
    <property type="evidence" value="ECO:0007669"/>
    <property type="project" value="UniProtKB-KW"/>
</dbReference>
<evidence type="ECO:0000313" key="2">
    <source>
        <dbReference type="Proteomes" id="UP000839052"/>
    </source>
</evidence>
<gene>
    <name evidence="1" type="ORF">NTG6680_1490</name>
</gene>
<accession>A0ABM8YYT6</accession>